<dbReference type="Proteomes" id="UP001240150">
    <property type="component" value="Chromosome"/>
</dbReference>
<keyword evidence="2" id="KW-1185">Reference proteome</keyword>
<proteinExistence type="predicted"/>
<name>A0ABY8WND7_9ACTN</name>
<evidence type="ECO:0000313" key="2">
    <source>
        <dbReference type="Proteomes" id="UP001240150"/>
    </source>
</evidence>
<accession>A0ABY8WND7</accession>
<evidence type="ECO:0008006" key="3">
    <source>
        <dbReference type="Google" id="ProtNLM"/>
    </source>
</evidence>
<dbReference type="RefSeq" id="WP_284920832.1">
    <property type="nucleotide sequence ID" value="NZ_CP126980.1"/>
</dbReference>
<evidence type="ECO:0000313" key="1">
    <source>
        <dbReference type="EMBL" id="WIM99394.1"/>
    </source>
</evidence>
<sequence>MDIDAARDDLRTDLEPLGIPTHFGPMDKDPLVLPALVIVPARTGPWVEPGQTFTVNRYHFDLIFQCTGDDTDAAMNQIIDFVSRFSRLRSTWTHGFTVEAPYQVNAGAATWVEILIHVSNQREG</sequence>
<dbReference type="EMBL" id="CP126980">
    <property type="protein sequence ID" value="WIM99394.1"/>
    <property type="molecule type" value="Genomic_DNA"/>
</dbReference>
<protein>
    <recommendedName>
        <fullName evidence="3">Tail terminator</fullName>
    </recommendedName>
</protein>
<organism evidence="1 2">
    <name type="scientific">Actinoplanes oblitus</name>
    <dbReference type="NCBI Taxonomy" id="3040509"/>
    <lineage>
        <taxon>Bacteria</taxon>
        <taxon>Bacillati</taxon>
        <taxon>Actinomycetota</taxon>
        <taxon>Actinomycetes</taxon>
        <taxon>Micromonosporales</taxon>
        <taxon>Micromonosporaceae</taxon>
        <taxon>Actinoplanes</taxon>
    </lineage>
</organism>
<gene>
    <name evidence="1" type="ORF">ACTOB_003045</name>
</gene>
<reference evidence="1 2" key="1">
    <citation type="submission" date="2023-06" db="EMBL/GenBank/DDBJ databases">
        <authorList>
            <person name="Yushchuk O."/>
            <person name="Binda E."/>
            <person name="Ruckert-Reed C."/>
            <person name="Fedorenko V."/>
            <person name="Kalinowski J."/>
            <person name="Marinelli F."/>
        </authorList>
    </citation>
    <scope>NUCLEOTIDE SEQUENCE [LARGE SCALE GENOMIC DNA]</scope>
    <source>
        <strain evidence="1 2">NRRL 3884</strain>
    </source>
</reference>